<reference evidence="1" key="1">
    <citation type="journal article" date="2020" name="mSystems">
        <title>Genome- and Community-Level Interaction Insights into Carbon Utilization and Element Cycling Functions of Hydrothermarchaeota in Hydrothermal Sediment.</title>
        <authorList>
            <person name="Zhou Z."/>
            <person name="Liu Y."/>
            <person name="Xu W."/>
            <person name="Pan J."/>
            <person name="Luo Z.H."/>
            <person name="Li M."/>
        </authorList>
    </citation>
    <scope>NUCLEOTIDE SEQUENCE [LARGE SCALE GENOMIC DNA]</scope>
    <source>
        <strain evidence="1">SpSt-116</strain>
    </source>
</reference>
<accession>A0A7C1CCG3</accession>
<comment type="caution">
    <text evidence="1">The sequence shown here is derived from an EMBL/GenBank/DDBJ whole genome shotgun (WGS) entry which is preliminary data.</text>
</comment>
<proteinExistence type="predicted"/>
<name>A0A7C1CCG3_9CREN</name>
<organism evidence="1">
    <name type="scientific">Thermofilum adornatum</name>
    <dbReference type="NCBI Taxonomy" id="1365176"/>
    <lineage>
        <taxon>Archaea</taxon>
        <taxon>Thermoproteota</taxon>
        <taxon>Thermoprotei</taxon>
        <taxon>Thermofilales</taxon>
        <taxon>Thermofilaceae</taxon>
        <taxon>Thermofilum</taxon>
    </lineage>
</organism>
<dbReference type="AlphaFoldDB" id="A0A7C1CCG3"/>
<evidence type="ECO:0000313" key="1">
    <source>
        <dbReference type="EMBL" id="HDP14683.1"/>
    </source>
</evidence>
<gene>
    <name evidence="1" type="ORF">ENN26_02755</name>
</gene>
<dbReference type="EMBL" id="DSAY01000051">
    <property type="protein sequence ID" value="HDP14683.1"/>
    <property type="molecule type" value="Genomic_DNA"/>
</dbReference>
<sequence length="81" mass="9335">MSKKPYPQNDDLVNAILKVLSKAYTMTPDEFPEAVKKQLEEEGFYTGLVTTKRIWQLYEKLVRNGQAVDVFGVVQDLGRRE</sequence>
<protein>
    <submittedName>
        <fullName evidence="1">Uncharacterized protein</fullName>
    </submittedName>
</protein>